<evidence type="ECO:0000313" key="1">
    <source>
        <dbReference type="EMBL" id="ETE69872.1"/>
    </source>
</evidence>
<comment type="caution">
    <text evidence="1">The sequence shown here is derived from an EMBL/GenBank/DDBJ whole genome shotgun (WGS) entry which is preliminary data.</text>
</comment>
<protein>
    <submittedName>
        <fullName evidence="1">Uncharacterized protein</fullName>
    </submittedName>
</protein>
<sequence length="194" mass="21974">MSIACTGSQDQCQHHVICSMQQQSKFGEDAPLKHVPCPAVTKSKVIRSRSEESDEITLRRWPDLSEESDEVTLTRWSDLYRPRAKFPPRSANSHPTHVKKFDTILKSGVNVQELRSRFLHHHDSSAPVKQPAKDSLRLLSSAQRSMRDEALQKLGFLQRDKAFLNAHQCIQFPCAESPDKEATAGSSHTLKKYP</sequence>
<feature type="non-terminal residue" evidence="1">
    <location>
        <position position="1"/>
    </location>
</feature>
<dbReference type="AlphaFoldDB" id="V8P7K3"/>
<name>V8P7K3_OPHHA</name>
<gene>
    <name evidence="1" type="ORF">L345_04317</name>
</gene>
<keyword evidence="2" id="KW-1185">Reference proteome</keyword>
<evidence type="ECO:0000313" key="2">
    <source>
        <dbReference type="Proteomes" id="UP000018936"/>
    </source>
</evidence>
<dbReference type="OrthoDB" id="8728732at2759"/>
<reference evidence="1 2" key="1">
    <citation type="journal article" date="2013" name="Proc. Natl. Acad. Sci. U.S.A.">
        <title>The king cobra genome reveals dynamic gene evolution and adaptation in the snake venom system.</title>
        <authorList>
            <person name="Vonk F.J."/>
            <person name="Casewell N.R."/>
            <person name="Henkel C.V."/>
            <person name="Heimberg A.M."/>
            <person name="Jansen H.J."/>
            <person name="McCleary R.J."/>
            <person name="Kerkkamp H.M."/>
            <person name="Vos R.A."/>
            <person name="Guerreiro I."/>
            <person name="Calvete J.J."/>
            <person name="Wuster W."/>
            <person name="Woods A.E."/>
            <person name="Logan J.M."/>
            <person name="Harrison R.A."/>
            <person name="Castoe T.A."/>
            <person name="de Koning A.P."/>
            <person name="Pollock D.D."/>
            <person name="Yandell M."/>
            <person name="Calderon D."/>
            <person name="Renjifo C."/>
            <person name="Currier R.B."/>
            <person name="Salgado D."/>
            <person name="Pla D."/>
            <person name="Sanz L."/>
            <person name="Hyder A.S."/>
            <person name="Ribeiro J.M."/>
            <person name="Arntzen J.W."/>
            <person name="van den Thillart G.E."/>
            <person name="Boetzer M."/>
            <person name="Pirovano W."/>
            <person name="Dirks R.P."/>
            <person name="Spaink H.P."/>
            <person name="Duboule D."/>
            <person name="McGlinn E."/>
            <person name="Kini R.M."/>
            <person name="Richardson M.K."/>
        </authorList>
    </citation>
    <scope>NUCLEOTIDE SEQUENCE</scope>
    <source>
        <tissue evidence="1">Blood</tissue>
    </source>
</reference>
<dbReference type="EMBL" id="AZIM01000670">
    <property type="protein sequence ID" value="ETE69872.1"/>
    <property type="molecule type" value="Genomic_DNA"/>
</dbReference>
<proteinExistence type="predicted"/>
<organism evidence="1 2">
    <name type="scientific">Ophiophagus hannah</name>
    <name type="common">King cobra</name>
    <name type="synonym">Naja hannah</name>
    <dbReference type="NCBI Taxonomy" id="8665"/>
    <lineage>
        <taxon>Eukaryota</taxon>
        <taxon>Metazoa</taxon>
        <taxon>Chordata</taxon>
        <taxon>Craniata</taxon>
        <taxon>Vertebrata</taxon>
        <taxon>Euteleostomi</taxon>
        <taxon>Lepidosauria</taxon>
        <taxon>Squamata</taxon>
        <taxon>Bifurcata</taxon>
        <taxon>Unidentata</taxon>
        <taxon>Episquamata</taxon>
        <taxon>Toxicofera</taxon>
        <taxon>Serpentes</taxon>
        <taxon>Colubroidea</taxon>
        <taxon>Elapidae</taxon>
        <taxon>Elapinae</taxon>
        <taxon>Ophiophagus</taxon>
    </lineage>
</organism>
<accession>V8P7K3</accession>
<dbReference type="Proteomes" id="UP000018936">
    <property type="component" value="Unassembled WGS sequence"/>
</dbReference>